<proteinExistence type="predicted"/>
<dbReference type="InterPro" id="IPR029058">
    <property type="entry name" value="AB_hydrolase_fold"/>
</dbReference>
<dbReference type="Proteomes" id="UP000226357">
    <property type="component" value="Unassembled WGS sequence"/>
</dbReference>
<dbReference type="AlphaFoldDB" id="A0AA44TCD2"/>
<accession>A0AA44TCD2</accession>
<dbReference type="SUPFAM" id="SSF53474">
    <property type="entry name" value="alpha/beta-Hydrolases"/>
    <property type="match status" value="1"/>
</dbReference>
<keyword evidence="1" id="KW-0808">Transferase</keyword>
<name>A0AA44TCD2_BACCE</name>
<evidence type="ECO:0000313" key="2">
    <source>
        <dbReference type="Proteomes" id="UP000226357"/>
    </source>
</evidence>
<organism evidence="1 2">
    <name type="scientific">Bacillus cereus</name>
    <dbReference type="NCBI Taxonomy" id="1396"/>
    <lineage>
        <taxon>Bacteria</taxon>
        <taxon>Bacillati</taxon>
        <taxon>Bacillota</taxon>
        <taxon>Bacilli</taxon>
        <taxon>Bacillales</taxon>
        <taxon>Bacillaceae</taxon>
        <taxon>Bacillus</taxon>
        <taxon>Bacillus cereus group</taxon>
    </lineage>
</organism>
<gene>
    <name evidence="1" type="ORF">COK38_23810</name>
</gene>
<evidence type="ECO:0000313" key="1">
    <source>
        <dbReference type="EMBL" id="PFR89956.1"/>
    </source>
</evidence>
<protein>
    <submittedName>
        <fullName evidence="1">Glycosyl transferase family 2</fullName>
    </submittedName>
</protein>
<dbReference type="GO" id="GO:0016740">
    <property type="term" value="F:transferase activity"/>
    <property type="evidence" value="ECO:0007669"/>
    <property type="project" value="UniProtKB-KW"/>
</dbReference>
<comment type="caution">
    <text evidence="1">The sequence shown here is derived from an EMBL/GenBank/DDBJ whole genome shotgun (WGS) entry which is preliminary data.</text>
</comment>
<dbReference type="EMBL" id="NVBO01000307">
    <property type="protein sequence ID" value="PFR89956.1"/>
    <property type="molecule type" value="Genomic_DNA"/>
</dbReference>
<reference evidence="1 2" key="1">
    <citation type="submission" date="2017-09" db="EMBL/GenBank/DDBJ databases">
        <title>Large-scale bioinformatics analysis of Bacillus genomes uncovers conserved roles of natural products in bacterial physiology.</title>
        <authorList>
            <consortium name="Agbiome Team Llc"/>
            <person name="Bleich R.M."/>
            <person name="Grubbs K.J."/>
            <person name="Santa Maria K.C."/>
            <person name="Allen S.E."/>
            <person name="Farag S."/>
            <person name="Shank E.A."/>
            <person name="Bowers A."/>
        </authorList>
    </citation>
    <scope>NUCLEOTIDE SEQUENCE [LARGE SCALE GENOMIC DNA]</scope>
    <source>
        <strain evidence="1 2">AFS067272</strain>
    </source>
</reference>
<sequence length="273" mass="31936">MLNEVPKIEINYNQINDFQLIYDSPFRLEVEWNQTNYEFFIHLKSSTPNLLIFGSGAYNSQKLKPPIFHRYSWTKYFDDSMIFYNDPTLYLGPINLGWGFGTTNEFYLQNIATILQIIMKRIEIDSNKVLFYGTSGGGFMSLVLAGFVKGSTALVNNPQTIIPNYYQSHVNLLFKSVHPDLTREEIIKKFSDRLNVLDFYKKIKYIPKIHYIQNVLCEHDMQKHVLPFIDGLQEINEGAFLNLVKFEFYANKEEGHNPLSLEESIQYIHTFKP</sequence>